<accession>A0A0H3ZR25</accession>
<dbReference type="EMBL" id="KP795616">
    <property type="protein sequence ID" value="AKN38843.1"/>
    <property type="molecule type" value="Genomic_DNA"/>
</dbReference>
<evidence type="ECO:0000313" key="1">
    <source>
        <dbReference type="EMBL" id="AKN38843.1"/>
    </source>
</evidence>
<protein>
    <submittedName>
        <fullName evidence="1">Uncharacterized protein</fullName>
    </submittedName>
</protein>
<sequence>MSYGVSFFTNNGRQFQLDQIQPGVYLGTVTLSGSASFSFPELNGQAEIYAELLSRTYRRSGDGRVSSIVQYSYSRPARGQIVINFQNVGVASFSARFSLFARFG</sequence>
<proteinExistence type="predicted"/>
<reference evidence="1" key="1">
    <citation type="journal article" date="2015" name="MBio">
        <title>Eco-Evolutionary Dynamics of Episomes among Ecologically Cohesive Bacterial Populations.</title>
        <authorList>
            <person name="Xue H."/>
            <person name="Cordero O.X."/>
            <person name="Camas F.M."/>
            <person name="Trimble W."/>
            <person name="Meyer F."/>
            <person name="Guglielmini J."/>
            <person name="Rocha E.P."/>
            <person name="Polz M.F."/>
        </authorList>
    </citation>
    <scope>NUCLEOTIDE SEQUENCE</scope>
    <source>
        <strain evidence="1">FF_113</strain>
    </source>
</reference>
<name>A0A0H3ZR25_9GAMM</name>
<dbReference type="AlphaFoldDB" id="A0A0H3ZR25"/>
<organism evidence="1">
    <name type="scientific">Enterovibrio sp. FF_113</name>
    <dbReference type="NCBI Taxonomy" id="1660266"/>
    <lineage>
        <taxon>Bacteria</taxon>
        <taxon>Pseudomonadati</taxon>
        <taxon>Pseudomonadota</taxon>
        <taxon>Gammaproteobacteria</taxon>
        <taxon>Vibrionales</taxon>
        <taxon>Vibrionaceae</taxon>
        <taxon>Enterovibrio</taxon>
    </lineage>
</organism>